<dbReference type="Pfam" id="PF17042">
    <property type="entry name" value="NBD_C"/>
    <property type="match status" value="1"/>
</dbReference>
<keyword evidence="3" id="KW-0547">Nucleotide-binding</keyword>
<keyword evidence="10" id="KW-1185">Reference proteome</keyword>
<dbReference type="RefSeq" id="WP_257822606.1">
    <property type="nucleotide sequence ID" value="NZ_JABXYM010000001.1"/>
</dbReference>
<protein>
    <submittedName>
        <fullName evidence="9">Four-carbon acid sugar kinase family protein</fullName>
    </submittedName>
</protein>
<dbReference type="InterPro" id="IPR010737">
    <property type="entry name" value="4-carb_acid_sugar_kinase_N"/>
</dbReference>
<sequence length="428" mass="47680">MEVLIIADDLTGANDTGVQFARRHLQTKVLINKEALIDKDIDILVLDTDSRSSPYHEAYEKVKQALEAVKSYDMKWIYKKVDSTMRGNIGVELDAILNYSDAKFIVMAPGYPDNHRIIRNGNIYVGNHLLEKTYFANDVSTPIKSSAVQTIIEETSDRKIGSITIDDLSNGKSHVQEKIHELRQDNVEIIVCDSANREDLHTLFHSFLHYIEPFVWCGSAGMAEQLAMYLSKGADVPKNKLNFGQGPILIGVGSVHDMTRKQLDYLLEETSIVGIDILTANLLKSEDSKKKELEKAYQRAMMAYRSEQNVALYTMADSETRRGVQKLAKEKKITNAELSYMISSSIGILAKQLMESISIDRAILTGGDTAKRVAEHIGCDQFHLIDVIEEGVPVGILEGKYELLTITKAGGFGEEHSLVHAYLALGGK</sequence>
<dbReference type="InterPro" id="IPR042213">
    <property type="entry name" value="NBD_C_sf"/>
</dbReference>
<dbReference type="SUPFAM" id="SSF142764">
    <property type="entry name" value="YgbK-like"/>
    <property type="match status" value="1"/>
</dbReference>
<evidence type="ECO:0000313" key="10">
    <source>
        <dbReference type="Proteomes" id="UP001057753"/>
    </source>
</evidence>
<evidence type="ECO:0000259" key="8">
    <source>
        <dbReference type="Pfam" id="PF17042"/>
    </source>
</evidence>
<evidence type="ECO:0000256" key="3">
    <source>
        <dbReference type="ARBA" id="ARBA00022741"/>
    </source>
</evidence>
<keyword evidence="6" id="KW-0119">Carbohydrate metabolism</keyword>
<evidence type="ECO:0000259" key="7">
    <source>
        <dbReference type="Pfam" id="PF07005"/>
    </source>
</evidence>
<gene>
    <name evidence="9" type="ORF">HXA33_17045</name>
</gene>
<dbReference type="Pfam" id="PF07005">
    <property type="entry name" value="SBD_N"/>
    <property type="match status" value="1"/>
</dbReference>
<feature type="domain" description="Four-carbon acid sugar kinase N-terminal" evidence="7">
    <location>
        <begin position="4"/>
        <end position="226"/>
    </location>
</feature>
<evidence type="ECO:0000256" key="2">
    <source>
        <dbReference type="ARBA" id="ARBA00022679"/>
    </source>
</evidence>
<evidence type="ECO:0000313" key="9">
    <source>
        <dbReference type="EMBL" id="MCR6098243.1"/>
    </source>
</evidence>
<dbReference type="Proteomes" id="UP001057753">
    <property type="component" value="Unassembled WGS sequence"/>
</dbReference>
<evidence type="ECO:0000256" key="5">
    <source>
        <dbReference type="ARBA" id="ARBA00022840"/>
    </source>
</evidence>
<keyword evidence="5" id="KW-0067">ATP-binding</keyword>
<feature type="domain" description="Four-carbon acid sugar kinase nucleotide binding" evidence="8">
    <location>
        <begin position="249"/>
        <end position="418"/>
    </location>
</feature>
<dbReference type="GO" id="GO:0005524">
    <property type="term" value="F:ATP binding"/>
    <property type="evidence" value="ECO:0007669"/>
    <property type="project" value="UniProtKB-KW"/>
</dbReference>
<evidence type="ECO:0000256" key="1">
    <source>
        <dbReference type="ARBA" id="ARBA00005715"/>
    </source>
</evidence>
<keyword evidence="4 9" id="KW-0418">Kinase</keyword>
<organism evidence="9 10">
    <name type="scientific">Salipaludibacillus agaradhaerens</name>
    <name type="common">Bacillus agaradhaerens</name>
    <dbReference type="NCBI Taxonomy" id="76935"/>
    <lineage>
        <taxon>Bacteria</taxon>
        <taxon>Bacillati</taxon>
        <taxon>Bacillota</taxon>
        <taxon>Bacilli</taxon>
        <taxon>Bacillales</taxon>
        <taxon>Bacillaceae</taxon>
    </lineage>
</organism>
<name>A0A9Q4B4G4_SALAG</name>
<dbReference type="Gene3D" id="3.40.980.20">
    <property type="entry name" value="Four-carbon acid sugar kinase, nucleotide binding domain"/>
    <property type="match status" value="1"/>
</dbReference>
<accession>A0A9Q4B4G4</accession>
<dbReference type="AlphaFoldDB" id="A0A9Q4B4G4"/>
<dbReference type="InterPro" id="IPR037051">
    <property type="entry name" value="4-carb_acid_sugar_kinase_N_sf"/>
</dbReference>
<comment type="similarity">
    <text evidence="1">Belongs to the four-carbon acid sugar kinase family.</text>
</comment>
<evidence type="ECO:0000256" key="4">
    <source>
        <dbReference type="ARBA" id="ARBA00022777"/>
    </source>
</evidence>
<comment type="caution">
    <text evidence="9">The sequence shown here is derived from an EMBL/GenBank/DDBJ whole genome shotgun (WGS) entry which is preliminary data.</text>
</comment>
<dbReference type="GO" id="GO:0016301">
    <property type="term" value="F:kinase activity"/>
    <property type="evidence" value="ECO:0007669"/>
    <property type="project" value="UniProtKB-KW"/>
</dbReference>
<keyword evidence="2" id="KW-0808">Transferase</keyword>
<dbReference type="EMBL" id="JABXYM010000001">
    <property type="protein sequence ID" value="MCR6098243.1"/>
    <property type="molecule type" value="Genomic_DNA"/>
</dbReference>
<reference evidence="9" key="1">
    <citation type="submission" date="2020-06" db="EMBL/GenBank/DDBJ databases">
        <title>Insight into the genomes of haloalkaliphilic bacilli from Kenyan soda lakes.</title>
        <authorList>
            <person name="Mwirichia R."/>
            <person name="Villamizar G.C."/>
            <person name="Poehlein A."/>
            <person name="Mugweru J."/>
            <person name="Kipnyargis A."/>
            <person name="Kiplimo D."/>
            <person name="Orwa P."/>
            <person name="Daniel R."/>
        </authorList>
    </citation>
    <scope>NUCLEOTIDE SEQUENCE</scope>
    <source>
        <strain evidence="9">B1096_S55</strain>
    </source>
</reference>
<evidence type="ECO:0000256" key="6">
    <source>
        <dbReference type="ARBA" id="ARBA00023277"/>
    </source>
</evidence>
<dbReference type="InterPro" id="IPR031475">
    <property type="entry name" value="NBD_C"/>
</dbReference>
<dbReference type="Gene3D" id="3.40.50.10840">
    <property type="entry name" value="Putative sugar-binding, N-terminal domain"/>
    <property type="match status" value="1"/>
</dbReference>
<proteinExistence type="inferred from homology"/>